<evidence type="ECO:0000256" key="4">
    <source>
        <dbReference type="ARBA" id="ARBA00022827"/>
    </source>
</evidence>
<protein>
    <submittedName>
        <fullName evidence="8">FAD-dependent oxidoreductase</fullName>
    </submittedName>
</protein>
<keyword evidence="4" id="KW-0274">FAD</keyword>
<keyword evidence="9" id="KW-1185">Reference proteome</keyword>
<proteinExistence type="inferred from homology"/>
<dbReference type="Gene3D" id="3.50.50.60">
    <property type="entry name" value="FAD/NAD(P)-binding domain"/>
    <property type="match status" value="2"/>
</dbReference>
<dbReference type="InterPro" id="IPR036188">
    <property type="entry name" value="FAD/NAD-bd_sf"/>
</dbReference>
<organism evidence="8 9">
    <name type="scientific">Parvularcula maris</name>
    <dbReference type="NCBI Taxonomy" id="2965077"/>
    <lineage>
        <taxon>Bacteria</taxon>
        <taxon>Pseudomonadati</taxon>
        <taxon>Pseudomonadota</taxon>
        <taxon>Alphaproteobacteria</taxon>
        <taxon>Parvularculales</taxon>
        <taxon>Parvularculaceae</taxon>
        <taxon>Parvularcula</taxon>
    </lineage>
</organism>
<dbReference type="PANTHER" id="PTHR42784">
    <property type="entry name" value="PYRANOSE 2-OXIDASE"/>
    <property type="match status" value="1"/>
</dbReference>
<dbReference type="Pfam" id="PF05199">
    <property type="entry name" value="GMC_oxred_C"/>
    <property type="match status" value="1"/>
</dbReference>
<evidence type="ECO:0000259" key="7">
    <source>
        <dbReference type="Pfam" id="PF05199"/>
    </source>
</evidence>
<dbReference type="Proteomes" id="UP001142610">
    <property type="component" value="Unassembled WGS sequence"/>
</dbReference>
<evidence type="ECO:0000256" key="5">
    <source>
        <dbReference type="ARBA" id="ARBA00023002"/>
    </source>
</evidence>
<dbReference type="AlphaFoldDB" id="A0A9X2LBE5"/>
<comment type="similarity">
    <text evidence="2">Belongs to the GMC oxidoreductase family.</text>
</comment>
<evidence type="ECO:0000256" key="2">
    <source>
        <dbReference type="ARBA" id="ARBA00010790"/>
    </source>
</evidence>
<feature type="domain" description="Glucose-methanol-choline oxidoreductase C-terminal" evidence="7">
    <location>
        <begin position="394"/>
        <end position="527"/>
    </location>
</feature>
<dbReference type="InterPro" id="IPR007867">
    <property type="entry name" value="GMC_OxRtase_C"/>
</dbReference>
<feature type="domain" description="FAD dependent oxidoreductase" evidence="6">
    <location>
        <begin position="23"/>
        <end position="227"/>
    </location>
</feature>
<dbReference type="SUPFAM" id="SSF51905">
    <property type="entry name" value="FAD/NAD(P)-binding domain"/>
    <property type="match status" value="1"/>
</dbReference>
<keyword evidence="3" id="KW-0285">Flavoprotein</keyword>
<dbReference type="PANTHER" id="PTHR42784:SF1">
    <property type="entry name" value="PYRANOSE 2-OXIDASE"/>
    <property type="match status" value="1"/>
</dbReference>
<dbReference type="RefSeq" id="WP_256620386.1">
    <property type="nucleotide sequence ID" value="NZ_JANIBC010000019.1"/>
</dbReference>
<name>A0A9X2LBE5_9PROT</name>
<comment type="caution">
    <text evidence="8">The sequence shown here is derived from an EMBL/GenBank/DDBJ whole genome shotgun (WGS) entry which is preliminary data.</text>
</comment>
<comment type="cofactor">
    <cofactor evidence="1">
        <name>FAD</name>
        <dbReference type="ChEBI" id="CHEBI:57692"/>
    </cofactor>
</comment>
<accession>A0A9X2LBE5</accession>
<gene>
    <name evidence="8" type="ORF">NOG11_13850</name>
</gene>
<evidence type="ECO:0000256" key="1">
    <source>
        <dbReference type="ARBA" id="ARBA00001974"/>
    </source>
</evidence>
<dbReference type="GO" id="GO:0016614">
    <property type="term" value="F:oxidoreductase activity, acting on CH-OH group of donors"/>
    <property type="evidence" value="ECO:0007669"/>
    <property type="project" value="InterPro"/>
</dbReference>
<sequence length="538" mass="58823">MRSVKNIRSFDREAENAALQSEFCIIGAGAAGQTVARHLAYHGREVVLVESGLNDFDANTQELADGDQTAGSHNYYPLRDARLRLYGGSTAIWGGRCAALDPIDYERRPWVPYSGWPVTYEEIRPYTKEAFRRLGVVPASSLSDLGLDASLDASLIDQPLWAFDDRAERFTSTADELAGLGVEIVMGASLTSLDVSENGTVGSAVFRNFQHAALTVRARHYVLATGGIENARLLLAAAPARPDGLGNGRGLVGRYFMEHPHARIGEVVPSEKTKIGAGSLLRLFPKYIFRNKQRYAPALRPSEAAQRERGLLNTAATIALRRREGQPQARHQRLIASAKHGLPATKLFRRTYHSLKQASLHVSAATYPRPQAGRYARKQNTHGLFVVARAEQAPNPDSRVLLSRDTDRFGMRKARLDWRLSEIDKHSARGLVECLDQALRGMGAGTALPSPWLDDPDTLWKNDPLVSSHAIGGYHHMGTTRMAATPSEGVVDANGKLFESPNLYLAGSSVFPTGGWANPTLTIIALALRLGDHLAAQR</sequence>
<dbReference type="InterPro" id="IPR006076">
    <property type="entry name" value="FAD-dep_OxRdtase"/>
</dbReference>
<dbReference type="Pfam" id="PF01266">
    <property type="entry name" value="DAO"/>
    <property type="match status" value="1"/>
</dbReference>
<evidence type="ECO:0000313" key="9">
    <source>
        <dbReference type="Proteomes" id="UP001142610"/>
    </source>
</evidence>
<reference evidence="8" key="1">
    <citation type="submission" date="2022-07" db="EMBL/GenBank/DDBJ databases">
        <title>Parvularcula maris sp. nov., an algicidal bacterium isolated from seawater.</title>
        <authorList>
            <person name="Li F."/>
        </authorList>
    </citation>
    <scope>NUCLEOTIDE SEQUENCE</scope>
    <source>
        <strain evidence="8">BGMRC 0090</strain>
    </source>
</reference>
<dbReference type="InterPro" id="IPR051473">
    <property type="entry name" value="P2Ox-like"/>
</dbReference>
<evidence type="ECO:0000259" key="6">
    <source>
        <dbReference type="Pfam" id="PF01266"/>
    </source>
</evidence>
<evidence type="ECO:0000256" key="3">
    <source>
        <dbReference type="ARBA" id="ARBA00022630"/>
    </source>
</evidence>
<dbReference type="EMBL" id="JANIBC010000019">
    <property type="protein sequence ID" value="MCQ8186461.1"/>
    <property type="molecule type" value="Genomic_DNA"/>
</dbReference>
<evidence type="ECO:0000313" key="8">
    <source>
        <dbReference type="EMBL" id="MCQ8186461.1"/>
    </source>
</evidence>
<keyword evidence="5" id="KW-0560">Oxidoreductase</keyword>